<feature type="compositionally biased region" description="Basic and acidic residues" evidence="1">
    <location>
        <begin position="255"/>
        <end position="268"/>
    </location>
</feature>
<evidence type="ECO:0000313" key="3">
    <source>
        <dbReference type="Proteomes" id="UP001291623"/>
    </source>
</evidence>
<comment type="caution">
    <text evidence="2">The sequence shown here is derived from an EMBL/GenBank/DDBJ whole genome shotgun (WGS) entry which is preliminary data.</text>
</comment>
<name>A0AAE1QRD3_9SOLA</name>
<feature type="compositionally biased region" description="Polar residues" evidence="1">
    <location>
        <begin position="77"/>
        <end position="87"/>
    </location>
</feature>
<feature type="region of interest" description="Disordered" evidence="1">
    <location>
        <begin position="32"/>
        <end position="136"/>
    </location>
</feature>
<keyword evidence="3" id="KW-1185">Reference proteome</keyword>
<dbReference type="PANTHER" id="PTHR38221:SF1">
    <property type="entry name" value="OVULE PROTEIN"/>
    <property type="match status" value="1"/>
</dbReference>
<protein>
    <submittedName>
        <fullName evidence="2">Uncharacterized protein</fullName>
    </submittedName>
</protein>
<dbReference type="Proteomes" id="UP001291623">
    <property type="component" value="Unassembled WGS sequence"/>
</dbReference>
<dbReference type="AlphaFoldDB" id="A0AAE1QRD3"/>
<feature type="region of interest" description="Disordered" evidence="1">
    <location>
        <begin position="193"/>
        <end position="307"/>
    </location>
</feature>
<dbReference type="PANTHER" id="PTHR38221">
    <property type="entry name" value="BNAA04G14260D PROTEIN"/>
    <property type="match status" value="1"/>
</dbReference>
<feature type="compositionally biased region" description="Polar residues" evidence="1">
    <location>
        <begin position="34"/>
        <end position="49"/>
    </location>
</feature>
<feature type="compositionally biased region" description="Polar residues" evidence="1">
    <location>
        <begin position="95"/>
        <end position="110"/>
    </location>
</feature>
<gene>
    <name evidence="2" type="ORF">RND71_042677</name>
</gene>
<reference evidence="2" key="1">
    <citation type="submission" date="2023-12" db="EMBL/GenBank/DDBJ databases">
        <title>Genome assembly of Anisodus tanguticus.</title>
        <authorList>
            <person name="Wang Y.-J."/>
        </authorList>
    </citation>
    <scope>NUCLEOTIDE SEQUENCE</scope>
    <source>
        <strain evidence="2">KB-2021</strain>
        <tissue evidence="2">Leaf</tissue>
    </source>
</reference>
<proteinExistence type="predicted"/>
<accession>A0AAE1QRD3</accession>
<feature type="region of interest" description="Disordered" evidence="1">
    <location>
        <begin position="338"/>
        <end position="403"/>
    </location>
</feature>
<feature type="compositionally biased region" description="Gly residues" evidence="1">
    <location>
        <begin position="357"/>
        <end position="367"/>
    </location>
</feature>
<evidence type="ECO:0000313" key="2">
    <source>
        <dbReference type="EMBL" id="KAK4338190.1"/>
    </source>
</evidence>
<sequence>MKYVTDLELLTKYCEPIAEEELQNCPFEYEYDNSPISSPSVAVTPSQPTGILMLSLPSSDSDDQSSGHENEEFETPPEQNNSSQPYFSGSDDQKPSTSATVDSQHNNGDTSIDAVNRDKTEAVDLGNDSDDLGFSNRREIDVRDISELEEQLRKRYRISKEDLDVKKEPIVIEIDQTQTQDVDTEVIECEENIKVNERRIGRNADNSSVKMSDRSDEEGDGGELRENGERGVERNADSSTVKMSERGKSKGNGGEVRENGERGVERNEYSSTVKYSERGEEGGDGGEVPENGEKGAGGNEKLNGVSTGEMHLNGIKYGVRDGDGERGVVSMTLDEKENGGCAKEMHSTGITRSGVDVDGGGGGGAGSVEGRRELPLSMRGGDKNVGLVEEVDGGGGAGSVEGRRELPLSMRGDKNVGLVEEVGRRATTKNGSFKDLMEAFSVVVGDLRSDDKNDADFFETAKRRGLTFPRPRWWPPEGFSD</sequence>
<dbReference type="EMBL" id="JAVYJV010000024">
    <property type="protein sequence ID" value="KAK4338190.1"/>
    <property type="molecule type" value="Genomic_DNA"/>
</dbReference>
<feature type="compositionally biased region" description="Basic and acidic residues" evidence="1">
    <location>
        <begin position="193"/>
        <end position="202"/>
    </location>
</feature>
<evidence type="ECO:0000256" key="1">
    <source>
        <dbReference type="SAM" id="MobiDB-lite"/>
    </source>
</evidence>
<feature type="compositionally biased region" description="Basic and acidic residues" evidence="1">
    <location>
        <begin position="222"/>
        <end position="236"/>
    </location>
</feature>
<organism evidence="2 3">
    <name type="scientific">Anisodus tanguticus</name>
    <dbReference type="NCBI Taxonomy" id="243964"/>
    <lineage>
        <taxon>Eukaryota</taxon>
        <taxon>Viridiplantae</taxon>
        <taxon>Streptophyta</taxon>
        <taxon>Embryophyta</taxon>
        <taxon>Tracheophyta</taxon>
        <taxon>Spermatophyta</taxon>
        <taxon>Magnoliopsida</taxon>
        <taxon>eudicotyledons</taxon>
        <taxon>Gunneridae</taxon>
        <taxon>Pentapetalae</taxon>
        <taxon>asterids</taxon>
        <taxon>lamiids</taxon>
        <taxon>Solanales</taxon>
        <taxon>Solanaceae</taxon>
        <taxon>Solanoideae</taxon>
        <taxon>Hyoscyameae</taxon>
        <taxon>Anisodus</taxon>
    </lineage>
</organism>